<dbReference type="SMART" id="SM00052">
    <property type="entry name" value="EAL"/>
    <property type="match status" value="1"/>
</dbReference>
<dbReference type="PANTHER" id="PTHR33121:SF79">
    <property type="entry name" value="CYCLIC DI-GMP PHOSPHODIESTERASE PDED-RELATED"/>
    <property type="match status" value="1"/>
</dbReference>
<dbReference type="PROSITE" id="PS50883">
    <property type="entry name" value="EAL"/>
    <property type="match status" value="1"/>
</dbReference>
<dbReference type="Gene3D" id="3.20.20.450">
    <property type="entry name" value="EAL domain"/>
    <property type="match status" value="1"/>
</dbReference>
<evidence type="ECO:0000313" key="3">
    <source>
        <dbReference type="EMBL" id="OWT65661.1"/>
    </source>
</evidence>
<evidence type="ECO:0000259" key="2">
    <source>
        <dbReference type="PROSITE" id="PS50883"/>
    </source>
</evidence>
<dbReference type="GO" id="GO:0071111">
    <property type="term" value="F:cyclic-guanylate-specific phosphodiesterase activity"/>
    <property type="evidence" value="ECO:0007669"/>
    <property type="project" value="InterPro"/>
</dbReference>
<feature type="transmembrane region" description="Helical" evidence="1">
    <location>
        <begin position="46"/>
        <end position="67"/>
    </location>
</feature>
<name>A0A225N1C4_9BURK</name>
<dbReference type="EMBL" id="NJIH01000002">
    <property type="protein sequence ID" value="OWT65661.1"/>
    <property type="molecule type" value="Genomic_DNA"/>
</dbReference>
<dbReference type="PANTHER" id="PTHR33121">
    <property type="entry name" value="CYCLIC DI-GMP PHOSPHODIESTERASE PDEF"/>
    <property type="match status" value="1"/>
</dbReference>
<dbReference type="Pfam" id="PF00563">
    <property type="entry name" value="EAL"/>
    <property type="match status" value="1"/>
</dbReference>
<dbReference type="InterPro" id="IPR001633">
    <property type="entry name" value="EAL_dom"/>
</dbReference>
<feature type="transmembrane region" description="Helical" evidence="1">
    <location>
        <begin position="139"/>
        <end position="160"/>
    </location>
</feature>
<keyword evidence="1" id="KW-0472">Membrane</keyword>
<dbReference type="SUPFAM" id="SSF141868">
    <property type="entry name" value="EAL domain-like"/>
    <property type="match status" value="1"/>
</dbReference>
<keyword evidence="1" id="KW-1133">Transmembrane helix</keyword>
<keyword evidence="4" id="KW-1185">Reference proteome</keyword>
<gene>
    <name evidence="3" type="ORF">CEY11_02660</name>
</gene>
<organism evidence="3 4">
    <name type="scientific">Candidimonas nitroreducens</name>
    <dbReference type="NCBI Taxonomy" id="683354"/>
    <lineage>
        <taxon>Bacteria</taxon>
        <taxon>Pseudomonadati</taxon>
        <taxon>Pseudomonadota</taxon>
        <taxon>Betaproteobacteria</taxon>
        <taxon>Burkholderiales</taxon>
        <taxon>Alcaligenaceae</taxon>
        <taxon>Candidimonas</taxon>
    </lineage>
</organism>
<dbReference type="AlphaFoldDB" id="A0A225N1C4"/>
<evidence type="ECO:0000256" key="1">
    <source>
        <dbReference type="SAM" id="Phobius"/>
    </source>
</evidence>
<feature type="domain" description="EAL" evidence="2">
    <location>
        <begin position="163"/>
        <end position="415"/>
    </location>
</feature>
<accession>A0A225N1C4</accession>
<protein>
    <recommendedName>
        <fullName evidence="2">EAL domain-containing protein</fullName>
    </recommendedName>
</protein>
<dbReference type="InterPro" id="IPR050706">
    <property type="entry name" value="Cyclic-di-GMP_PDE-like"/>
</dbReference>
<dbReference type="CDD" id="cd01948">
    <property type="entry name" value="EAL"/>
    <property type="match status" value="1"/>
</dbReference>
<proteinExistence type="predicted"/>
<reference evidence="4" key="1">
    <citation type="submission" date="2017-06" db="EMBL/GenBank/DDBJ databases">
        <title>Herbaspirillum phytohormonus sp. nov., isolated from the root nodule of Robinia pseudoacacia in lead-zinc mine.</title>
        <authorList>
            <person name="Fan M."/>
            <person name="Lin Y."/>
        </authorList>
    </citation>
    <scope>NUCLEOTIDE SEQUENCE [LARGE SCALE GENOMIC DNA]</scope>
    <source>
        <strain evidence="4">SC-089</strain>
    </source>
</reference>
<evidence type="ECO:0000313" key="4">
    <source>
        <dbReference type="Proteomes" id="UP000214603"/>
    </source>
</evidence>
<keyword evidence="1" id="KW-0812">Transmembrane</keyword>
<comment type="caution">
    <text evidence="3">The sequence shown here is derived from an EMBL/GenBank/DDBJ whole genome shotgun (WGS) entry which is preliminary data.</text>
</comment>
<dbReference type="Proteomes" id="UP000214603">
    <property type="component" value="Unassembled WGS sequence"/>
</dbReference>
<sequence length="435" mass="47613">MPRIGLFTKPSATAATVCTPGRHRCSGCGDERVPAVTGEQREESLVARRLLTCLACVVAAAAALLLMGGLRAQSASMAAHEDPSRLGSMLRQLLDQAPQSDVSEGLLISSVQSAGLTPVAFRPRKLQFARPVLSRRQKLYSLPIIGFIALLIGGAIISAVRSRSSALGALRSAVQRREFVVRYQPIIELQTGRCVGAEALVRWRRYDGSIVPPEEFISLAEASGLIIPITDQVIDLLVAELHDVLVADRNLHISMNLSAQDIQTGRGLDYMQTQIGRAGIRSDQIWFEMTESGSVEIDAARATMMRMRDLGHLVSIDDFGTGYASLHHLHSLPLDALKIDKSFIDMIGHDTAGSKVMPYILDIAAALQLFCVAEGVQTQEQVDYLVERNVAFGQGWLFSKPLTSEGFVAFYKERKARYGPYSRTAIPGWPERKRV</sequence>
<dbReference type="InterPro" id="IPR035919">
    <property type="entry name" value="EAL_sf"/>
</dbReference>